<dbReference type="AlphaFoldDB" id="A0A1Z5JV97"/>
<keyword evidence="1" id="KW-1133">Transmembrane helix</keyword>
<keyword evidence="3" id="KW-1185">Reference proteome</keyword>
<evidence type="ECO:0000256" key="1">
    <source>
        <dbReference type="SAM" id="Phobius"/>
    </source>
</evidence>
<proteinExistence type="predicted"/>
<feature type="transmembrane region" description="Helical" evidence="1">
    <location>
        <begin position="6"/>
        <end position="26"/>
    </location>
</feature>
<name>A0A1Z5JV97_FISSO</name>
<dbReference type="InterPro" id="IPR011008">
    <property type="entry name" value="Dimeric_a/b-barrel"/>
</dbReference>
<keyword evidence="1" id="KW-0472">Membrane</keyword>
<keyword evidence="1" id="KW-0812">Transmembrane</keyword>
<sequence>MTAPTYYVSITGLQLKSIFYAPLFWYHAIPSMIQARSSPGNIRAEAFAHNGIQHTISVWTDRESMLQYMRKGAHLQAMKVFDTVSGYGKIYGYETDCVPVDQEEILEIWEKYGRLVGKSRPSDKEGNAEQAVP</sequence>
<reference evidence="2 3" key="1">
    <citation type="journal article" date="2015" name="Plant Cell">
        <title>Oil accumulation by the oleaginous diatom Fistulifera solaris as revealed by the genome and transcriptome.</title>
        <authorList>
            <person name="Tanaka T."/>
            <person name="Maeda Y."/>
            <person name="Veluchamy A."/>
            <person name="Tanaka M."/>
            <person name="Abida H."/>
            <person name="Marechal E."/>
            <person name="Bowler C."/>
            <person name="Muto M."/>
            <person name="Sunaga Y."/>
            <person name="Tanaka M."/>
            <person name="Yoshino T."/>
            <person name="Taniguchi T."/>
            <person name="Fukuda Y."/>
            <person name="Nemoto M."/>
            <person name="Matsumoto M."/>
            <person name="Wong P.S."/>
            <person name="Aburatani S."/>
            <person name="Fujibuchi W."/>
        </authorList>
    </citation>
    <scope>NUCLEOTIDE SEQUENCE [LARGE SCALE GENOMIC DNA]</scope>
    <source>
        <strain evidence="2 3">JPCC DA0580</strain>
    </source>
</reference>
<comment type="caution">
    <text evidence="2">The sequence shown here is derived from an EMBL/GenBank/DDBJ whole genome shotgun (WGS) entry which is preliminary data.</text>
</comment>
<dbReference type="Proteomes" id="UP000198406">
    <property type="component" value="Unassembled WGS sequence"/>
</dbReference>
<dbReference type="InParanoid" id="A0A1Z5JV97"/>
<protein>
    <recommendedName>
        <fullName evidence="4">DUF3291 domain-containing protein</fullName>
    </recommendedName>
</protein>
<evidence type="ECO:0000313" key="2">
    <source>
        <dbReference type="EMBL" id="GAX17786.1"/>
    </source>
</evidence>
<evidence type="ECO:0008006" key="4">
    <source>
        <dbReference type="Google" id="ProtNLM"/>
    </source>
</evidence>
<organism evidence="2 3">
    <name type="scientific">Fistulifera solaris</name>
    <name type="common">Oleaginous diatom</name>
    <dbReference type="NCBI Taxonomy" id="1519565"/>
    <lineage>
        <taxon>Eukaryota</taxon>
        <taxon>Sar</taxon>
        <taxon>Stramenopiles</taxon>
        <taxon>Ochrophyta</taxon>
        <taxon>Bacillariophyta</taxon>
        <taxon>Bacillariophyceae</taxon>
        <taxon>Bacillariophycidae</taxon>
        <taxon>Naviculales</taxon>
        <taxon>Naviculaceae</taxon>
        <taxon>Fistulifera</taxon>
    </lineage>
</organism>
<dbReference type="SUPFAM" id="SSF54909">
    <property type="entry name" value="Dimeric alpha+beta barrel"/>
    <property type="match status" value="1"/>
</dbReference>
<gene>
    <name evidence="2" type="ORF">FisN_24Hu145</name>
</gene>
<dbReference type="EMBL" id="BDSP01000122">
    <property type="protein sequence ID" value="GAX17786.1"/>
    <property type="molecule type" value="Genomic_DNA"/>
</dbReference>
<accession>A0A1Z5JV97</accession>
<dbReference type="OrthoDB" id="47916at2759"/>
<evidence type="ECO:0000313" key="3">
    <source>
        <dbReference type="Proteomes" id="UP000198406"/>
    </source>
</evidence>